<dbReference type="AlphaFoldDB" id="I9GS71"/>
<protein>
    <submittedName>
        <fullName evidence="1">Uncharacterized protein</fullName>
    </submittedName>
</protein>
<dbReference type="STRING" id="997884.HMPREF1068_02403"/>
<comment type="caution">
    <text evidence="1">The sequence shown here is derived from an EMBL/GenBank/DDBJ whole genome shotgun (WGS) entry which is preliminary data.</text>
</comment>
<dbReference type="Proteomes" id="UP000003089">
    <property type="component" value="Unassembled WGS sequence"/>
</dbReference>
<name>I9GS71_9BACE</name>
<dbReference type="EMBL" id="AGXS01000016">
    <property type="protein sequence ID" value="EIY49844.1"/>
    <property type="molecule type" value="Genomic_DNA"/>
</dbReference>
<gene>
    <name evidence="1" type="ORF">HMPREF1068_02403</name>
</gene>
<accession>I9GS71</accession>
<sequence>MRLLCLSAFMINYFDQQNHYLIYKINIYHHNIPKQEEIISFFILLNHPVLYP</sequence>
<keyword evidence="2" id="KW-1185">Reference proteome</keyword>
<dbReference type="HOGENOM" id="CLU_3076843_0_0_10"/>
<organism evidence="1 2">
    <name type="scientific">Bacteroides nordii CL02T12C05</name>
    <dbReference type="NCBI Taxonomy" id="997884"/>
    <lineage>
        <taxon>Bacteria</taxon>
        <taxon>Pseudomonadati</taxon>
        <taxon>Bacteroidota</taxon>
        <taxon>Bacteroidia</taxon>
        <taxon>Bacteroidales</taxon>
        <taxon>Bacteroidaceae</taxon>
        <taxon>Bacteroides</taxon>
    </lineage>
</organism>
<proteinExistence type="predicted"/>
<evidence type="ECO:0000313" key="1">
    <source>
        <dbReference type="EMBL" id="EIY49844.1"/>
    </source>
</evidence>
<reference evidence="1 2" key="1">
    <citation type="submission" date="2012-02" db="EMBL/GenBank/DDBJ databases">
        <title>The Genome Sequence of Bacteroides nordii CL02T12C05.</title>
        <authorList>
            <consortium name="The Broad Institute Genome Sequencing Platform"/>
            <person name="Earl A."/>
            <person name="Ward D."/>
            <person name="Feldgarden M."/>
            <person name="Gevers D."/>
            <person name="Zitomersky N.L."/>
            <person name="Coyne M.J."/>
            <person name="Comstock L.E."/>
            <person name="Young S.K."/>
            <person name="Zeng Q."/>
            <person name="Gargeya S."/>
            <person name="Fitzgerald M."/>
            <person name="Haas B."/>
            <person name="Abouelleil A."/>
            <person name="Alvarado L."/>
            <person name="Arachchi H.M."/>
            <person name="Berlin A."/>
            <person name="Chapman S.B."/>
            <person name="Gearin G."/>
            <person name="Goldberg J."/>
            <person name="Griggs A."/>
            <person name="Gujja S."/>
            <person name="Hansen M."/>
            <person name="Heiman D."/>
            <person name="Howarth C."/>
            <person name="Larimer J."/>
            <person name="Lui A."/>
            <person name="MacDonald P.J.P."/>
            <person name="McCowen C."/>
            <person name="Montmayeur A."/>
            <person name="Murphy C."/>
            <person name="Neiman D."/>
            <person name="Pearson M."/>
            <person name="Priest M."/>
            <person name="Roberts A."/>
            <person name="Saif S."/>
            <person name="Shea T."/>
            <person name="Sisk P."/>
            <person name="Stolte C."/>
            <person name="Sykes S."/>
            <person name="Wortman J."/>
            <person name="Nusbaum C."/>
            <person name="Birren B."/>
        </authorList>
    </citation>
    <scope>NUCLEOTIDE SEQUENCE [LARGE SCALE GENOMIC DNA]</scope>
    <source>
        <strain evidence="1 2">CL02T12C05</strain>
    </source>
</reference>
<evidence type="ECO:0000313" key="2">
    <source>
        <dbReference type="Proteomes" id="UP000003089"/>
    </source>
</evidence>